<feature type="domain" description="Disease resistance R13L4/SHOC-2-like LRR" evidence="8">
    <location>
        <begin position="585"/>
        <end position="835"/>
    </location>
</feature>
<dbReference type="SUPFAM" id="SSF52540">
    <property type="entry name" value="P-loop containing nucleoside triphosphate hydrolases"/>
    <property type="match status" value="1"/>
</dbReference>
<dbReference type="GO" id="GO:0006952">
    <property type="term" value="P:defense response"/>
    <property type="evidence" value="ECO:0007669"/>
    <property type="project" value="UniProtKB-KW"/>
</dbReference>
<protein>
    <submittedName>
        <fullName evidence="9">Uncharacterized protein</fullName>
    </submittedName>
</protein>
<dbReference type="Pfam" id="PF00931">
    <property type="entry name" value="NB-ARC"/>
    <property type="match status" value="1"/>
</dbReference>
<sequence>MASLADSVVSLALASLTSLTSEITGIYAYKEDLQKLQRLVTRIEAGLRDAATKPVLSEVDKVLVNELEDLAMDAQDILDDVRYHDLRRRCRRNRHGEVSFSYSFSSLGLQVRISHRLNDLNSKLDEIANAKSTFGGLKFYVVESERVGLNPNPNPNPNPSRETVPFVIVSEVFGRESDKSNVMEMLFGGTDDDDDVLPVISIVGRMGIGKTTLAQLVYNDNYVRAHFDLRFWISVSDGFVVKRLFAQILQQILCKNCELTSMNEIGIWVHRELVGKRFLIVLDGVSAGDLDLEEKWDDFTLPLRCCGSLGSRIISTTRSQTVASNVGSTYTYPLSALSDEDCWPIFERAAFGKGGLEGTNILRNIGTKIVKKCEGVPHLARKMGGFMRFQREEQDWLRILDCDIRDVIDEQYDGTAVFGRSSLNNLPPQLNSCLIYCSIFPKGYQVKKDTLIQLWMAQGFLEASDENKSMEDIGNEYFNLLCSRSFHDVKRNEFGDVISCKMNSNVHDHARSVAKSKCQIVEVDDHMLDQDLSECRHLSLLSNGDRLTLPVSLFQLEKLRTFCLLKATDLGDRLLVAPRVSFASKLLRVLDLTGSSVGRFYFSITNLKHLRYLDLSQTDIEVLPKCISQLYNLQTLKLEKCKFLRKLPKDLANLINLRHLHIDSSGKWEEMPENVGQLRYLQTLPVFKLSNGAPHRSFGELKCLKSLQGRLEILHLENARGNMSTAIDCLKDIKNVLNLSLQWKDEIRDGSIEVHEEEEHDNIAPLLEMLQPHSNLKILQILNFPGVAFPRWVTSGSHLSSLVEMNLQGCYKLKHIQSFGELPHLTVLNIREMSNVKCIGGLETECNTSVADIADDQEARATTEVRATAFYPHLKRLILVEMPNLEEWLEGSGLNFKCLEQLTLKRCPKLRKMPYLFPSLKELDIEEVGGMGVKSIDDWPRLQKSLSEHSCSLLEFS</sequence>
<dbReference type="SUPFAM" id="SSF52058">
    <property type="entry name" value="L domain-like"/>
    <property type="match status" value="1"/>
</dbReference>
<dbReference type="Gene3D" id="3.80.10.10">
    <property type="entry name" value="Ribonuclease Inhibitor"/>
    <property type="match status" value="1"/>
</dbReference>
<name>A0AAP0KYH5_9MAGN</name>
<evidence type="ECO:0000259" key="8">
    <source>
        <dbReference type="Pfam" id="PF23598"/>
    </source>
</evidence>
<dbReference type="PRINTS" id="PR00364">
    <property type="entry name" value="DISEASERSIST"/>
</dbReference>
<dbReference type="GO" id="GO:0043531">
    <property type="term" value="F:ADP binding"/>
    <property type="evidence" value="ECO:0007669"/>
    <property type="project" value="InterPro"/>
</dbReference>
<keyword evidence="3" id="KW-0611">Plant defense</keyword>
<keyword evidence="2" id="KW-0547">Nucleotide-binding</keyword>
<dbReference type="Gene3D" id="1.20.5.4130">
    <property type="match status" value="1"/>
</dbReference>
<keyword evidence="4" id="KW-0067">ATP-binding</keyword>
<dbReference type="Pfam" id="PF23598">
    <property type="entry name" value="LRR_14"/>
    <property type="match status" value="1"/>
</dbReference>
<evidence type="ECO:0000259" key="6">
    <source>
        <dbReference type="Pfam" id="PF18052"/>
    </source>
</evidence>
<evidence type="ECO:0000256" key="1">
    <source>
        <dbReference type="ARBA" id="ARBA00022737"/>
    </source>
</evidence>
<evidence type="ECO:0000256" key="2">
    <source>
        <dbReference type="ARBA" id="ARBA00022741"/>
    </source>
</evidence>
<dbReference type="Proteomes" id="UP001420932">
    <property type="component" value="Unassembled WGS sequence"/>
</dbReference>
<dbReference type="InterPro" id="IPR002182">
    <property type="entry name" value="NB-ARC"/>
</dbReference>
<evidence type="ECO:0000313" key="9">
    <source>
        <dbReference type="EMBL" id="KAK9160217.1"/>
    </source>
</evidence>
<comment type="caution">
    <text evidence="9">The sequence shown here is derived from an EMBL/GenBank/DDBJ whole genome shotgun (WGS) entry which is preliminary data.</text>
</comment>
<dbReference type="GO" id="GO:0005524">
    <property type="term" value="F:ATP binding"/>
    <property type="evidence" value="ECO:0007669"/>
    <property type="project" value="UniProtKB-KW"/>
</dbReference>
<proteinExistence type="predicted"/>
<keyword evidence="10" id="KW-1185">Reference proteome</keyword>
<dbReference type="InterPro" id="IPR027417">
    <property type="entry name" value="P-loop_NTPase"/>
</dbReference>
<evidence type="ECO:0000256" key="4">
    <source>
        <dbReference type="ARBA" id="ARBA00022840"/>
    </source>
</evidence>
<gene>
    <name evidence="9" type="ORF">Syun_006558</name>
</gene>
<evidence type="ECO:0000259" key="7">
    <source>
        <dbReference type="Pfam" id="PF23559"/>
    </source>
</evidence>
<accession>A0AAP0KYH5</accession>
<dbReference type="GO" id="GO:0051707">
    <property type="term" value="P:response to other organism"/>
    <property type="evidence" value="ECO:0007669"/>
    <property type="project" value="UniProtKB-ARBA"/>
</dbReference>
<evidence type="ECO:0000259" key="5">
    <source>
        <dbReference type="Pfam" id="PF00931"/>
    </source>
</evidence>
<dbReference type="AlphaFoldDB" id="A0AAP0KYH5"/>
<dbReference type="InterPro" id="IPR041118">
    <property type="entry name" value="Rx_N"/>
</dbReference>
<dbReference type="PANTHER" id="PTHR36766:SF40">
    <property type="entry name" value="DISEASE RESISTANCE PROTEIN RGA3"/>
    <property type="match status" value="1"/>
</dbReference>
<feature type="domain" description="Disease resistance N-terminal" evidence="6">
    <location>
        <begin position="8"/>
        <end position="94"/>
    </location>
</feature>
<dbReference type="FunFam" id="1.10.10.10:FF:000322">
    <property type="entry name" value="Probable disease resistance protein At1g63360"/>
    <property type="match status" value="1"/>
</dbReference>
<dbReference type="InterPro" id="IPR055414">
    <property type="entry name" value="LRR_R13L4/SHOC2-like"/>
</dbReference>
<dbReference type="InterPro" id="IPR032675">
    <property type="entry name" value="LRR_dom_sf"/>
</dbReference>
<dbReference type="InterPro" id="IPR058922">
    <property type="entry name" value="WHD_DRP"/>
</dbReference>
<dbReference type="EMBL" id="JBBNAF010000003">
    <property type="protein sequence ID" value="KAK9160217.1"/>
    <property type="molecule type" value="Genomic_DNA"/>
</dbReference>
<organism evidence="9 10">
    <name type="scientific">Stephania yunnanensis</name>
    <dbReference type="NCBI Taxonomy" id="152371"/>
    <lineage>
        <taxon>Eukaryota</taxon>
        <taxon>Viridiplantae</taxon>
        <taxon>Streptophyta</taxon>
        <taxon>Embryophyta</taxon>
        <taxon>Tracheophyta</taxon>
        <taxon>Spermatophyta</taxon>
        <taxon>Magnoliopsida</taxon>
        <taxon>Ranunculales</taxon>
        <taxon>Menispermaceae</taxon>
        <taxon>Menispermoideae</taxon>
        <taxon>Cissampelideae</taxon>
        <taxon>Stephania</taxon>
    </lineage>
</organism>
<dbReference type="Gene3D" id="1.10.10.10">
    <property type="entry name" value="Winged helix-like DNA-binding domain superfamily/Winged helix DNA-binding domain"/>
    <property type="match status" value="1"/>
</dbReference>
<dbReference type="Pfam" id="PF18052">
    <property type="entry name" value="Rx_N"/>
    <property type="match status" value="1"/>
</dbReference>
<dbReference type="PANTHER" id="PTHR36766">
    <property type="entry name" value="PLANT BROAD-SPECTRUM MILDEW RESISTANCE PROTEIN RPW8"/>
    <property type="match status" value="1"/>
</dbReference>
<dbReference type="Gene3D" id="3.40.50.300">
    <property type="entry name" value="P-loop containing nucleotide triphosphate hydrolases"/>
    <property type="match status" value="1"/>
</dbReference>
<evidence type="ECO:0000313" key="10">
    <source>
        <dbReference type="Proteomes" id="UP001420932"/>
    </source>
</evidence>
<feature type="domain" description="Disease resistance protein winged helix" evidence="7">
    <location>
        <begin position="439"/>
        <end position="508"/>
    </location>
</feature>
<evidence type="ECO:0000256" key="3">
    <source>
        <dbReference type="ARBA" id="ARBA00022821"/>
    </source>
</evidence>
<keyword evidence="1" id="KW-0677">Repeat</keyword>
<dbReference type="Pfam" id="PF23559">
    <property type="entry name" value="WHD_DRP"/>
    <property type="match status" value="1"/>
</dbReference>
<feature type="domain" description="NB-ARC" evidence="5">
    <location>
        <begin position="177"/>
        <end position="352"/>
    </location>
</feature>
<reference evidence="9 10" key="1">
    <citation type="submission" date="2024-01" db="EMBL/GenBank/DDBJ databases">
        <title>Genome assemblies of Stephania.</title>
        <authorList>
            <person name="Yang L."/>
        </authorList>
    </citation>
    <scope>NUCLEOTIDE SEQUENCE [LARGE SCALE GENOMIC DNA]</scope>
    <source>
        <strain evidence="9">YNDBR</strain>
        <tissue evidence="9">Leaf</tissue>
    </source>
</reference>
<dbReference type="InterPro" id="IPR036388">
    <property type="entry name" value="WH-like_DNA-bd_sf"/>
</dbReference>